<accession>A0A5B8XTX4</accession>
<dbReference type="Proteomes" id="UP000321595">
    <property type="component" value="Chromosome"/>
</dbReference>
<evidence type="ECO:0000313" key="1">
    <source>
        <dbReference type="EMBL" id="QED28751.1"/>
    </source>
</evidence>
<proteinExistence type="predicted"/>
<evidence type="ECO:0000313" key="2">
    <source>
        <dbReference type="Proteomes" id="UP000321595"/>
    </source>
</evidence>
<keyword evidence="2" id="KW-1185">Reference proteome</keyword>
<gene>
    <name evidence="1" type="ORF">FRD01_16205</name>
</gene>
<dbReference type="RefSeq" id="WP_146961461.1">
    <property type="nucleotide sequence ID" value="NZ_CP042467.1"/>
</dbReference>
<name>A0A5B8XTX4_9DELT</name>
<organism evidence="1 2">
    <name type="scientific">Microvenator marinus</name>
    <dbReference type="NCBI Taxonomy" id="2600177"/>
    <lineage>
        <taxon>Bacteria</taxon>
        <taxon>Deltaproteobacteria</taxon>
        <taxon>Bradymonadales</taxon>
        <taxon>Microvenatoraceae</taxon>
        <taxon>Microvenator</taxon>
    </lineage>
</organism>
<dbReference type="KEGG" id="bbae:FRD01_16205"/>
<reference evidence="1 2" key="1">
    <citation type="submission" date="2019-08" db="EMBL/GenBank/DDBJ databases">
        <authorList>
            <person name="Liang Q."/>
        </authorList>
    </citation>
    <scope>NUCLEOTIDE SEQUENCE [LARGE SCALE GENOMIC DNA]</scope>
    <source>
        <strain evidence="1 2">V1718</strain>
    </source>
</reference>
<protein>
    <submittedName>
        <fullName evidence="1">Uncharacterized protein</fullName>
    </submittedName>
</protein>
<dbReference type="AlphaFoldDB" id="A0A5B8XTX4"/>
<sequence>MKTGVIRVTSNAGIYANTGAFYEYLSTLLGVTMPNQISIDGRLFPPIILEQRGVSHRLSETTERWDLLQSRNILFDMLLSSDGTVTIDGVQLDVFQSDVNCAGKDQESYDEVQDNDLRVGQCSVADYSITRLPNGTSNPTSCVNWGAPRCEILNRFAQTSVETLDTAYMGVTGVQCSAIWPPGWPTVIEYCNFTSGIVTRPRVEIDRISMNSFFFEVSGQELLVQDDVFDTVHMSTLERGVCTNSTATYQMVPSYTFTRDGYYQLTQYQCDF</sequence>
<dbReference type="EMBL" id="CP042467">
    <property type="protein sequence ID" value="QED28751.1"/>
    <property type="molecule type" value="Genomic_DNA"/>
</dbReference>